<keyword evidence="4 6" id="KW-1133">Transmembrane helix</keyword>
<feature type="transmembrane region" description="Helical" evidence="6">
    <location>
        <begin position="22"/>
        <end position="55"/>
    </location>
</feature>
<feature type="transmembrane region" description="Helical" evidence="6">
    <location>
        <begin position="109"/>
        <end position="126"/>
    </location>
</feature>
<comment type="subcellular location">
    <subcellularLocation>
        <location evidence="1">Membrane</location>
        <topology evidence="1">Multi-pass membrane protein</topology>
    </subcellularLocation>
</comment>
<evidence type="ECO:0000256" key="4">
    <source>
        <dbReference type="ARBA" id="ARBA00022989"/>
    </source>
</evidence>
<proteinExistence type="predicted"/>
<dbReference type="InterPro" id="IPR051611">
    <property type="entry name" value="ECF_transporter_component"/>
</dbReference>
<organism evidence="7 8">
    <name type="scientific">Candidatus Ornithospirochaeta stercoripullorum</name>
    <dbReference type="NCBI Taxonomy" id="2840899"/>
    <lineage>
        <taxon>Bacteria</taxon>
        <taxon>Pseudomonadati</taxon>
        <taxon>Spirochaetota</taxon>
        <taxon>Spirochaetia</taxon>
        <taxon>Spirochaetales</taxon>
        <taxon>Spirochaetaceae</taxon>
        <taxon>Spirochaetaceae incertae sedis</taxon>
        <taxon>Candidatus Ornithospirochaeta</taxon>
    </lineage>
</organism>
<keyword evidence="3 6" id="KW-0812">Transmembrane</keyword>
<dbReference type="CDD" id="cd16914">
    <property type="entry name" value="EcfT"/>
    <property type="match status" value="1"/>
</dbReference>
<keyword evidence="5 6" id="KW-0472">Membrane</keyword>
<dbReference type="PANTHER" id="PTHR34857">
    <property type="entry name" value="SLL0384 PROTEIN"/>
    <property type="match status" value="1"/>
</dbReference>
<sequence>MNISSYIYGTSFYHKLDVRPKLIFTALFSLMSFIVSSYAGIAIVFVLPIVLMLFAVGLGETWRCYSRIIPLFLIMLLFTPLQERDGTPILFAFGTVLATSEGLENVLRIISRLGGVSGILMLLLLTERNENIIKGFRFFHFPYNAALAASMILRFIPYLGYLFGEIRDSMSLRLEEGKRGYPVLPSITALIIAAVKMVPDTASALEERGFGRVKVQPVHMKKPKGYFIQCAVCIIIPLSLFFVR</sequence>
<gene>
    <name evidence="7" type="ORF">IAA97_00925</name>
</gene>
<name>A0A9D9H3X3_9SPIO</name>
<feature type="transmembrane region" description="Helical" evidence="6">
    <location>
        <begin position="64"/>
        <end position="81"/>
    </location>
</feature>
<protein>
    <submittedName>
        <fullName evidence="7">Energy-coupling factor transporter transmembrane protein EcfT</fullName>
    </submittedName>
</protein>
<reference evidence="7" key="2">
    <citation type="journal article" date="2021" name="PeerJ">
        <title>Extensive microbial diversity within the chicken gut microbiome revealed by metagenomics and culture.</title>
        <authorList>
            <person name="Gilroy R."/>
            <person name="Ravi A."/>
            <person name="Getino M."/>
            <person name="Pursley I."/>
            <person name="Horton D.L."/>
            <person name="Alikhan N.F."/>
            <person name="Baker D."/>
            <person name="Gharbi K."/>
            <person name="Hall N."/>
            <person name="Watson M."/>
            <person name="Adriaenssens E.M."/>
            <person name="Foster-Nyarko E."/>
            <person name="Jarju S."/>
            <person name="Secka A."/>
            <person name="Antonio M."/>
            <person name="Oren A."/>
            <person name="Chaudhuri R.R."/>
            <person name="La Ragione R."/>
            <person name="Hildebrand F."/>
            <person name="Pallen M.J."/>
        </authorList>
    </citation>
    <scope>NUCLEOTIDE SEQUENCE</scope>
    <source>
        <strain evidence="7">7293</strain>
    </source>
</reference>
<evidence type="ECO:0000256" key="5">
    <source>
        <dbReference type="ARBA" id="ARBA00023136"/>
    </source>
</evidence>
<keyword evidence="2" id="KW-1003">Cell membrane</keyword>
<dbReference type="InterPro" id="IPR003339">
    <property type="entry name" value="ABC/ECF_trnsptr_transmembrane"/>
</dbReference>
<evidence type="ECO:0000313" key="7">
    <source>
        <dbReference type="EMBL" id="MBO8435531.1"/>
    </source>
</evidence>
<dbReference type="Proteomes" id="UP000823615">
    <property type="component" value="Unassembled WGS sequence"/>
</dbReference>
<reference evidence="7" key="1">
    <citation type="submission" date="2020-10" db="EMBL/GenBank/DDBJ databases">
        <authorList>
            <person name="Gilroy R."/>
        </authorList>
    </citation>
    <scope>NUCLEOTIDE SEQUENCE</scope>
    <source>
        <strain evidence="7">7293</strain>
    </source>
</reference>
<evidence type="ECO:0000256" key="1">
    <source>
        <dbReference type="ARBA" id="ARBA00004141"/>
    </source>
</evidence>
<evidence type="ECO:0000256" key="3">
    <source>
        <dbReference type="ARBA" id="ARBA00022692"/>
    </source>
</evidence>
<evidence type="ECO:0000313" key="8">
    <source>
        <dbReference type="Proteomes" id="UP000823615"/>
    </source>
</evidence>
<feature type="transmembrane region" description="Helical" evidence="6">
    <location>
        <begin position="138"/>
        <end position="163"/>
    </location>
</feature>
<evidence type="ECO:0000256" key="6">
    <source>
        <dbReference type="SAM" id="Phobius"/>
    </source>
</evidence>
<dbReference type="AlphaFoldDB" id="A0A9D9H3X3"/>
<dbReference type="EMBL" id="JADIMT010000017">
    <property type="protein sequence ID" value="MBO8435531.1"/>
    <property type="molecule type" value="Genomic_DNA"/>
</dbReference>
<accession>A0A9D9H3X3</accession>
<feature type="transmembrane region" description="Helical" evidence="6">
    <location>
        <begin position="226"/>
        <end position="243"/>
    </location>
</feature>
<dbReference type="Pfam" id="PF02361">
    <property type="entry name" value="CbiQ"/>
    <property type="match status" value="1"/>
</dbReference>
<comment type="caution">
    <text evidence="7">The sequence shown here is derived from an EMBL/GenBank/DDBJ whole genome shotgun (WGS) entry which is preliminary data.</text>
</comment>
<dbReference type="PANTHER" id="PTHR34857:SF2">
    <property type="entry name" value="SLL0384 PROTEIN"/>
    <property type="match status" value="1"/>
</dbReference>
<dbReference type="GO" id="GO:0005886">
    <property type="term" value="C:plasma membrane"/>
    <property type="evidence" value="ECO:0007669"/>
    <property type="project" value="UniProtKB-ARBA"/>
</dbReference>
<evidence type="ECO:0000256" key="2">
    <source>
        <dbReference type="ARBA" id="ARBA00022475"/>
    </source>
</evidence>